<proteinExistence type="predicted"/>
<dbReference type="AlphaFoldDB" id="A0A6J4NG51"/>
<organism evidence="2">
    <name type="scientific">uncultured Rubrobacteraceae bacterium</name>
    <dbReference type="NCBI Taxonomy" id="349277"/>
    <lineage>
        <taxon>Bacteria</taxon>
        <taxon>Bacillati</taxon>
        <taxon>Actinomycetota</taxon>
        <taxon>Rubrobacteria</taxon>
        <taxon>Rubrobacterales</taxon>
        <taxon>Rubrobacteraceae</taxon>
        <taxon>environmental samples</taxon>
    </lineage>
</organism>
<evidence type="ECO:0000313" key="2">
    <source>
        <dbReference type="EMBL" id="CAA9384192.1"/>
    </source>
</evidence>
<reference evidence="2" key="1">
    <citation type="submission" date="2020-02" db="EMBL/GenBank/DDBJ databases">
        <authorList>
            <person name="Meier V. D."/>
        </authorList>
    </citation>
    <scope>NUCLEOTIDE SEQUENCE</scope>
    <source>
        <strain evidence="2">AVDCRST_MAG22</strain>
    </source>
</reference>
<feature type="region of interest" description="Disordered" evidence="1">
    <location>
        <begin position="1"/>
        <end position="51"/>
    </location>
</feature>
<feature type="compositionally biased region" description="Basic residues" evidence="1">
    <location>
        <begin position="15"/>
        <end position="27"/>
    </location>
</feature>
<sequence length="51" mass="5319">VPGGPGRTRGDAKRGNSHRQGRQRRPAHLIPSAAGGLGPATVEPRQREGVV</sequence>
<protein>
    <submittedName>
        <fullName evidence="2">Uncharacterized protein</fullName>
    </submittedName>
</protein>
<name>A0A6J4NG51_9ACTN</name>
<evidence type="ECO:0000256" key="1">
    <source>
        <dbReference type="SAM" id="MobiDB-lite"/>
    </source>
</evidence>
<gene>
    <name evidence="2" type="ORF">AVDCRST_MAG22-151</name>
</gene>
<feature type="non-terminal residue" evidence="2">
    <location>
        <position position="1"/>
    </location>
</feature>
<dbReference type="EMBL" id="CADCUV010000010">
    <property type="protein sequence ID" value="CAA9384192.1"/>
    <property type="molecule type" value="Genomic_DNA"/>
</dbReference>
<feature type="non-terminal residue" evidence="2">
    <location>
        <position position="51"/>
    </location>
</feature>
<accession>A0A6J4NG51</accession>